<organism evidence="2 3">
    <name type="scientific">Levilactobacillus tujiorum</name>
    <dbReference type="NCBI Taxonomy" id="2912243"/>
    <lineage>
        <taxon>Bacteria</taxon>
        <taxon>Bacillati</taxon>
        <taxon>Bacillota</taxon>
        <taxon>Bacilli</taxon>
        <taxon>Lactobacillales</taxon>
        <taxon>Lactobacillaceae</taxon>
        <taxon>Levilactobacillus</taxon>
    </lineage>
</organism>
<reference evidence="2 3" key="1">
    <citation type="submission" date="2020-03" db="EMBL/GenBank/DDBJ databases">
        <authorList>
            <person name="Zhang Z."/>
            <person name="Guo Z."/>
            <person name="Hou Q."/>
            <person name="Shen X."/>
        </authorList>
    </citation>
    <scope>NUCLEOTIDE SEQUENCE [LARGE SCALE GENOMIC DNA]</scope>
    <source>
        <strain evidence="2 3">HBUAS51329</strain>
    </source>
</reference>
<gene>
    <name evidence="2" type="ORF">HEQ44_00170</name>
</gene>
<dbReference type="InterPro" id="IPR029491">
    <property type="entry name" value="Helicase_HTH"/>
</dbReference>
<dbReference type="Proteomes" id="UP000707477">
    <property type="component" value="Unassembled WGS sequence"/>
</dbReference>
<dbReference type="EMBL" id="JAAVSD010000001">
    <property type="protein sequence ID" value="NLR28602.1"/>
    <property type="molecule type" value="Genomic_DNA"/>
</dbReference>
<name>A0ABX1L0Q5_9LACO</name>
<keyword evidence="3" id="KW-1185">Reference proteome</keyword>
<accession>A0ABX1L0Q5</accession>
<proteinExistence type="predicted"/>
<evidence type="ECO:0000313" key="2">
    <source>
        <dbReference type="EMBL" id="NLR28602.1"/>
    </source>
</evidence>
<protein>
    <recommendedName>
        <fullName evidence="1">Helicase Helix-turn-helix domain-containing protein</fullName>
    </recommendedName>
</protein>
<evidence type="ECO:0000313" key="3">
    <source>
        <dbReference type="Proteomes" id="UP000707477"/>
    </source>
</evidence>
<dbReference type="RefSeq" id="WP_168848567.1">
    <property type="nucleotide sequence ID" value="NZ_JAAVSD010000001.1"/>
</dbReference>
<dbReference type="Pfam" id="PF14493">
    <property type="entry name" value="HTH_40"/>
    <property type="match status" value="1"/>
</dbReference>
<comment type="caution">
    <text evidence="2">The sequence shown here is derived from an EMBL/GenBank/DDBJ whole genome shotgun (WGS) entry which is preliminary data.</text>
</comment>
<sequence>MEAADLLVLLDAQQFRRLRVIENLLRERKTVSTLYWGQRYRLLYLLGLAKKMPRGALDLPAQTLRQQGLIVTGETPDQVRMTPKGEQQATQAYYQPQTRDTWTRLDLMAARQRILLAVQVTSQYAHKTKRYYPLATDLATRQAVRRWFHQAKGQSLPERLFVSLKTALEQLPEMVAEVVTALFTGYQQPGQTVDQLARKYQRTPWEIYLMQLDGLMQIAQDAQNQNHPLRSLLQPTWQSPVSRSAQQTLAAMGRGRSLEQIATARRIKPSTVREHLLEAAILMPVTAFPYDWILTPEIQHAFATALAGPIDSWQYSALPQALQERYAFFYFRLYAIWCDKRGVERA</sequence>
<evidence type="ECO:0000259" key="1">
    <source>
        <dbReference type="Pfam" id="PF14493"/>
    </source>
</evidence>
<feature type="domain" description="Helicase Helix-turn-helix" evidence="1">
    <location>
        <begin position="244"/>
        <end position="334"/>
    </location>
</feature>